<name>A0A0A9FQ95_ARUDO</name>
<proteinExistence type="predicted"/>
<evidence type="ECO:0000313" key="1">
    <source>
        <dbReference type="EMBL" id="JAE13434.1"/>
    </source>
</evidence>
<dbReference type="AlphaFoldDB" id="A0A0A9FQ95"/>
<reference evidence="1" key="2">
    <citation type="journal article" date="2015" name="Data Brief">
        <title>Shoot transcriptome of the giant reed, Arundo donax.</title>
        <authorList>
            <person name="Barrero R.A."/>
            <person name="Guerrero F.D."/>
            <person name="Moolhuijzen P."/>
            <person name="Goolsby J.A."/>
            <person name="Tidwell J."/>
            <person name="Bellgard S.E."/>
            <person name="Bellgard M.I."/>
        </authorList>
    </citation>
    <scope>NUCLEOTIDE SEQUENCE</scope>
    <source>
        <tissue evidence="1">Shoot tissue taken approximately 20 cm above the soil surface</tissue>
    </source>
</reference>
<dbReference type="EMBL" id="GBRH01184462">
    <property type="protein sequence ID" value="JAE13434.1"/>
    <property type="molecule type" value="Transcribed_RNA"/>
</dbReference>
<protein>
    <submittedName>
        <fullName evidence="1">Uncharacterized protein</fullName>
    </submittedName>
</protein>
<accession>A0A0A9FQ95</accession>
<sequence length="44" mass="4822">MQDVLISGSLFNFVHVHMNTSAHDSVGSIHILSLCACAHEYFCS</sequence>
<reference evidence="1" key="1">
    <citation type="submission" date="2014-09" db="EMBL/GenBank/DDBJ databases">
        <authorList>
            <person name="Magalhaes I.L.F."/>
            <person name="Oliveira U."/>
            <person name="Santos F.R."/>
            <person name="Vidigal T.H.D.A."/>
            <person name="Brescovit A.D."/>
            <person name="Santos A.J."/>
        </authorList>
    </citation>
    <scope>NUCLEOTIDE SEQUENCE</scope>
    <source>
        <tissue evidence="1">Shoot tissue taken approximately 20 cm above the soil surface</tissue>
    </source>
</reference>
<organism evidence="1">
    <name type="scientific">Arundo donax</name>
    <name type="common">Giant reed</name>
    <name type="synonym">Donax arundinaceus</name>
    <dbReference type="NCBI Taxonomy" id="35708"/>
    <lineage>
        <taxon>Eukaryota</taxon>
        <taxon>Viridiplantae</taxon>
        <taxon>Streptophyta</taxon>
        <taxon>Embryophyta</taxon>
        <taxon>Tracheophyta</taxon>
        <taxon>Spermatophyta</taxon>
        <taxon>Magnoliopsida</taxon>
        <taxon>Liliopsida</taxon>
        <taxon>Poales</taxon>
        <taxon>Poaceae</taxon>
        <taxon>PACMAD clade</taxon>
        <taxon>Arundinoideae</taxon>
        <taxon>Arundineae</taxon>
        <taxon>Arundo</taxon>
    </lineage>
</organism>